<dbReference type="PANTHER" id="PTHR43875:SF1">
    <property type="entry name" value="OSMOPROTECTIVE COMPOUNDS UPTAKE ATP-BINDING PROTEIN GGTA"/>
    <property type="match status" value="1"/>
</dbReference>
<evidence type="ECO:0000259" key="1">
    <source>
        <dbReference type="Pfam" id="PF17912"/>
    </source>
</evidence>
<dbReference type="InterPro" id="IPR047641">
    <property type="entry name" value="ABC_transpr_MalK/UgpC-like"/>
</dbReference>
<dbReference type="PANTHER" id="PTHR43875">
    <property type="entry name" value="MALTODEXTRIN IMPORT ATP-BINDING PROTEIN MSMX"/>
    <property type="match status" value="1"/>
</dbReference>
<keyword evidence="2" id="KW-0547">Nucleotide-binding</keyword>
<dbReference type="SUPFAM" id="SSF50331">
    <property type="entry name" value="MOP-like"/>
    <property type="match status" value="1"/>
</dbReference>
<accession>A0A1W1EDR8</accession>
<name>A0A1W1EDR8_9ZZZZ</name>
<evidence type="ECO:0000313" key="2">
    <source>
        <dbReference type="EMBL" id="SFZ98199.1"/>
    </source>
</evidence>
<dbReference type="InterPro" id="IPR008995">
    <property type="entry name" value="Mo/tungstate-bd_C_term_dom"/>
</dbReference>
<dbReference type="InterPro" id="IPR027417">
    <property type="entry name" value="P-loop_NTPase"/>
</dbReference>
<dbReference type="Gene3D" id="2.40.50.100">
    <property type="match status" value="1"/>
</dbReference>
<dbReference type="EMBL" id="FPKX01000039">
    <property type="protein sequence ID" value="SFZ98199.1"/>
    <property type="molecule type" value="Genomic_DNA"/>
</dbReference>
<keyword evidence="2" id="KW-0067">ATP-binding</keyword>
<dbReference type="AlphaFoldDB" id="A0A1W1EDR8"/>
<protein>
    <submittedName>
        <fullName evidence="2">Multiple sugar ABC transporter, ATP-binding protein</fullName>
    </submittedName>
</protein>
<sequence length="165" mass="18682">MTLADKIAIMNKGIIQQFDTPENVYANPCNLFTAGFIGSPSMNFIDVMIEKKEDRFFINLKNSDGEDNILFLKTDYEDIDKYVGKVVTAGLRPEHIQNGFRDIKATINFSELTGADGFLFITLNDTEVISRVSPSGVEVDGTKIDLKVWVEKIVFFDKDTEDRIR</sequence>
<dbReference type="SUPFAM" id="SSF52540">
    <property type="entry name" value="P-loop containing nucleoside triphosphate hydrolases"/>
    <property type="match status" value="1"/>
</dbReference>
<dbReference type="GO" id="GO:0016887">
    <property type="term" value="F:ATP hydrolysis activity"/>
    <property type="evidence" value="ECO:0007669"/>
    <property type="project" value="InterPro"/>
</dbReference>
<dbReference type="InterPro" id="IPR040582">
    <property type="entry name" value="OB_MalK-like"/>
</dbReference>
<reference evidence="2" key="1">
    <citation type="submission" date="2016-10" db="EMBL/GenBank/DDBJ databases">
        <authorList>
            <person name="de Groot N.N."/>
        </authorList>
    </citation>
    <scope>NUCLEOTIDE SEQUENCE</scope>
</reference>
<dbReference type="Pfam" id="PF17912">
    <property type="entry name" value="OB_MalK"/>
    <property type="match status" value="1"/>
</dbReference>
<gene>
    <name evidence="2" type="ORF">MNB_SV-5-66</name>
</gene>
<dbReference type="GO" id="GO:0005524">
    <property type="term" value="F:ATP binding"/>
    <property type="evidence" value="ECO:0007669"/>
    <property type="project" value="UniProtKB-KW"/>
</dbReference>
<feature type="domain" description="MalK-like OB fold" evidence="1">
    <location>
        <begin position="38"/>
        <end position="96"/>
    </location>
</feature>
<organism evidence="2">
    <name type="scientific">hydrothermal vent metagenome</name>
    <dbReference type="NCBI Taxonomy" id="652676"/>
    <lineage>
        <taxon>unclassified sequences</taxon>
        <taxon>metagenomes</taxon>
        <taxon>ecological metagenomes</taxon>
    </lineage>
</organism>
<dbReference type="GO" id="GO:0055052">
    <property type="term" value="C:ATP-binding cassette (ABC) transporter complex, substrate-binding subunit-containing"/>
    <property type="evidence" value="ECO:0007669"/>
    <property type="project" value="TreeGrafter"/>
</dbReference>
<proteinExistence type="predicted"/>